<dbReference type="EMBL" id="JACIEG010000004">
    <property type="protein sequence ID" value="MBB3969593.1"/>
    <property type="molecule type" value="Genomic_DNA"/>
</dbReference>
<dbReference type="InterPro" id="IPR021799">
    <property type="entry name" value="PIN-like_prokaryotic"/>
</dbReference>
<protein>
    <submittedName>
        <fullName evidence="1">Nucleic acid-binding protein</fullName>
    </submittedName>
</protein>
<organism evidence="2 3">
    <name type="scientific">Mucilaginibacter phyllosphaerae</name>
    <dbReference type="NCBI Taxonomy" id="1812349"/>
    <lineage>
        <taxon>Bacteria</taxon>
        <taxon>Pseudomonadati</taxon>
        <taxon>Bacteroidota</taxon>
        <taxon>Sphingobacteriia</taxon>
        <taxon>Sphingobacteriales</taxon>
        <taxon>Sphingobacteriaceae</taxon>
        <taxon>Mucilaginibacter</taxon>
    </lineage>
</organism>
<accession>A0A4Y8A9B4</accession>
<comment type="caution">
    <text evidence="2">The sequence shown here is derived from an EMBL/GenBank/DDBJ whole genome shotgun (WGS) entry which is preliminary data.</text>
</comment>
<dbReference type="OrthoDB" id="764457at2"/>
<dbReference type="AlphaFoldDB" id="A0A4Y8A9B4"/>
<reference evidence="1 4" key="3">
    <citation type="submission" date="2020-08" db="EMBL/GenBank/DDBJ databases">
        <title>Genomic Encyclopedia of Type Strains, Phase IV (KMG-IV): sequencing the most valuable type-strain genomes for metagenomic binning, comparative biology and taxonomic classification.</title>
        <authorList>
            <person name="Goeker M."/>
        </authorList>
    </citation>
    <scope>NUCLEOTIDE SEQUENCE [LARGE SCALE GENOMIC DNA]</scope>
    <source>
        <strain evidence="1 4">DSM 100995</strain>
    </source>
</reference>
<name>A0A4Y8A9B4_9SPHI</name>
<reference evidence="2 3" key="1">
    <citation type="journal article" date="2016" name="Int. J. Syst. Evol. Microbiol.">
        <title>Proposal of Mucilaginibacter phyllosphaerae sp. nov. isolated from the phyllosphere of Galium album.</title>
        <authorList>
            <person name="Aydogan E.L."/>
            <person name="Busse H.J."/>
            <person name="Moser G."/>
            <person name="Muller C."/>
            <person name="Kampfer P."/>
            <person name="Glaeser S.P."/>
        </authorList>
    </citation>
    <scope>NUCLEOTIDE SEQUENCE [LARGE SCALE GENOMIC DNA]</scope>
    <source>
        <strain evidence="2 3">PP-F2FG21</strain>
    </source>
</reference>
<dbReference type="Proteomes" id="UP000583101">
    <property type="component" value="Unassembled WGS sequence"/>
</dbReference>
<gene>
    <name evidence="2" type="ORF">E2R65_13750</name>
    <name evidence="1" type="ORF">GGR35_002206</name>
</gene>
<reference evidence="2" key="2">
    <citation type="submission" date="2019-03" db="EMBL/GenBank/DDBJ databases">
        <authorList>
            <person name="Yan Y.-Q."/>
            <person name="Du Z.-J."/>
        </authorList>
    </citation>
    <scope>NUCLEOTIDE SEQUENCE</scope>
    <source>
        <strain evidence="2">PP-F2FG21</strain>
    </source>
</reference>
<evidence type="ECO:0000313" key="2">
    <source>
        <dbReference type="EMBL" id="TEW64983.1"/>
    </source>
</evidence>
<dbReference type="Pfam" id="PF11848">
    <property type="entry name" value="DUF3368"/>
    <property type="match status" value="1"/>
</dbReference>
<proteinExistence type="predicted"/>
<evidence type="ECO:0000313" key="3">
    <source>
        <dbReference type="Proteomes" id="UP000297248"/>
    </source>
</evidence>
<keyword evidence="4" id="KW-1185">Reference proteome</keyword>
<sequence>MADPKFSVVITDASCFIILDKIDLVDLLPCLFNNIITTHQIAKEYGHPLPDWVIIQSVQNPTLQNDLFKNC</sequence>
<evidence type="ECO:0000313" key="4">
    <source>
        <dbReference type="Proteomes" id="UP000583101"/>
    </source>
</evidence>
<dbReference type="EMBL" id="SNQG01000005">
    <property type="protein sequence ID" value="TEW64983.1"/>
    <property type="molecule type" value="Genomic_DNA"/>
</dbReference>
<dbReference type="Proteomes" id="UP000297248">
    <property type="component" value="Unassembled WGS sequence"/>
</dbReference>
<evidence type="ECO:0000313" key="1">
    <source>
        <dbReference type="EMBL" id="MBB3969593.1"/>
    </source>
</evidence>
<dbReference type="RefSeq" id="WP_134337058.1">
    <property type="nucleotide sequence ID" value="NZ_BMCZ01000005.1"/>
</dbReference>